<keyword evidence="6" id="KW-1185">Reference proteome</keyword>
<sequence length="378" mass="41294">MTTLGDVCTVRSSLVDPTRPEFARLPHIAPDSIEKGSGRLRDYRTAGEDGVTSGKYRFEAGDVLYSKIRPNLNKVALVDLAGVCSADMYALDVDRNLAIPEYVAYVLRSQDFLDYATSLSNRANIPKLNREQLLRFDLHLPPVPEQRRIAAILDHADALRAKRRQILTHVDALTQSIFNEMFVTEIWSSTLGEIANVQIGPFGSLLHKEDYVSGGVPVINPMHIRDGQLQPDGEFSVTDTKAASLSLYRLHEGDVVLGRRGEMGRAGVAGPGHDGMLCGTGSLILRPRAVDSRFLHSVVTSPRMKSHLERSALGATLPNLNATIVKTSPAPRASDRAQAEFAEALGAVDESLNAVRRAATKDDELFASLEARAFRGEL</sequence>
<dbReference type="CDD" id="cd16961">
    <property type="entry name" value="RMtype1_S_TRD-CR_like"/>
    <property type="match status" value="1"/>
</dbReference>
<evidence type="ECO:0000259" key="4">
    <source>
        <dbReference type="Pfam" id="PF01420"/>
    </source>
</evidence>
<dbReference type="RefSeq" id="WP_194706554.1">
    <property type="nucleotide sequence ID" value="NZ_JADKPN010000004.1"/>
</dbReference>
<dbReference type="GO" id="GO:0003677">
    <property type="term" value="F:DNA binding"/>
    <property type="evidence" value="ECO:0007669"/>
    <property type="project" value="UniProtKB-KW"/>
</dbReference>
<dbReference type="EMBL" id="JADKPN010000004">
    <property type="protein sequence ID" value="MBF4763370.1"/>
    <property type="molecule type" value="Genomic_DNA"/>
</dbReference>
<evidence type="ECO:0000313" key="6">
    <source>
        <dbReference type="Proteomes" id="UP000640489"/>
    </source>
</evidence>
<evidence type="ECO:0000256" key="2">
    <source>
        <dbReference type="ARBA" id="ARBA00022747"/>
    </source>
</evidence>
<comment type="similarity">
    <text evidence="1">Belongs to the type-I restriction system S methylase family.</text>
</comment>
<dbReference type="InterPro" id="IPR044946">
    <property type="entry name" value="Restrct_endonuc_typeI_TRD_sf"/>
</dbReference>
<dbReference type="PANTHER" id="PTHR30408">
    <property type="entry name" value="TYPE-1 RESTRICTION ENZYME ECOKI SPECIFICITY PROTEIN"/>
    <property type="match status" value="1"/>
</dbReference>
<evidence type="ECO:0000256" key="1">
    <source>
        <dbReference type="ARBA" id="ARBA00010923"/>
    </source>
</evidence>
<evidence type="ECO:0000256" key="3">
    <source>
        <dbReference type="ARBA" id="ARBA00023125"/>
    </source>
</evidence>
<dbReference type="PANTHER" id="PTHR30408:SF12">
    <property type="entry name" value="TYPE I RESTRICTION ENZYME MJAVIII SPECIFICITY SUBUNIT"/>
    <property type="match status" value="1"/>
</dbReference>
<dbReference type="Gene3D" id="3.90.220.20">
    <property type="entry name" value="DNA methylase specificity domains"/>
    <property type="match status" value="2"/>
</dbReference>
<keyword evidence="2" id="KW-0680">Restriction system</keyword>
<keyword evidence="5" id="KW-0255">Endonuclease</keyword>
<gene>
    <name evidence="5" type="ORF">ISU07_09560</name>
</gene>
<dbReference type="InterPro" id="IPR052021">
    <property type="entry name" value="Type-I_RS_S_subunit"/>
</dbReference>
<dbReference type="InterPro" id="IPR000055">
    <property type="entry name" value="Restrct_endonuc_typeI_TRD"/>
</dbReference>
<keyword evidence="5" id="KW-0540">Nuclease</keyword>
<dbReference type="SUPFAM" id="SSF116734">
    <property type="entry name" value="DNA methylase specificity domain"/>
    <property type="match status" value="2"/>
</dbReference>
<reference evidence="5" key="1">
    <citation type="submission" date="2020-11" db="EMBL/GenBank/DDBJ databases">
        <title>Nocardioides sp. nov., isolated from Soil of Cynanchum wilfordii Hemsley rhizosphere.</title>
        <authorList>
            <person name="Lee J.-S."/>
            <person name="Suh M.K."/>
            <person name="Kim J.-S."/>
        </authorList>
    </citation>
    <scope>NUCLEOTIDE SEQUENCE</scope>
    <source>
        <strain evidence="5">KCTC 19275</strain>
    </source>
</reference>
<proteinExistence type="inferred from homology"/>
<keyword evidence="3" id="KW-0238">DNA-binding</keyword>
<keyword evidence="5" id="KW-0378">Hydrolase</keyword>
<dbReference type="GO" id="GO:0004519">
    <property type="term" value="F:endonuclease activity"/>
    <property type="evidence" value="ECO:0007669"/>
    <property type="project" value="UniProtKB-KW"/>
</dbReference>
<evidence type="ECO:0000313" key="5">
    <source>
        <dbReference type="EMBL" id="MBF4763370.1"/>
    </source>
</evidence>
<comment type="caution">
    <text evidence="5">The sequence shown here is derived from an EMBL/GenBank/DDBJ whole genome shotgun (WGS) entry which is preliminary data.</text>
</comment>
<dbReference type="Proteomes" id="UP000640489">
    <property type="component" value="Unassembled WGS sequence"/>
</dbReference>
<protein>
    <submittedName>
        <fullName evidence="5">Restriction endonuclease subunit S</fullName>
    </submittedName>
</protein>
<dbReference type="AlphaFoldDB" id="A0A930VEK2"/>
<dbReference type="Pfam" id="PF01420">
    <property type="entry name" value="Methylase_S"/>
    <property type="match status" value="1"/>
</dbReference>
<organism evidence="5 6">
    <name type="scientific">Nocardioides islandensis</name>
    <dbReference type="NCBI Taxonomy" id="433663"/>
    <lineage>
        <taxon>Bacteria</taxon>
        <taxon>Bacillati</taxon>
        <taxon>Actinomycetota</taxon>
        <taxon>Actinomycetes</taxon>
        <taxon>Propionibacteriales</taxon>
        <taxon>Nocardioidaceae</taxon>
        <taxon>Nocardioides</taxon>
    </lineage>
</organism>
<accession>A0A930VEK2</accession>
<dbReference type="GO" id="GO:0009307">
    <property type="term" value="P:DNA restriction-modification system"/>
    <property type="evidence" value="ECO:0007669"/>
    <property type="project" value="UniProtKB-KW"/>
</dbReference>
<name>A0A930VEK2_9ACTN</name>
<feature type="domain" description="Type I restriction modification DNA specificity" evidence="4">
    <location>
        <begin position="40"/>
        <end position="162"/>
    </location>
</feature>